<dbReference type="GO" id="GO:0008270">
    <property type="term" value="F:zinc ion binding"/>
    <property type="evidence" value="ECO:0007669"/>
    <property type="project" value="UniProtKB-KW"/>
</dbReference>
<feature type="domain" description="C2H2-type" evidence="9">
    <location>
        <begin position="225"/>
        <end position="252"/>
    </location>
</feature>
<comment type="caution">
    <text evidence="10">The sequence shown here is derived from an EMBL/GenBank/DDBJ whole genome shotgun (WGS) entry which is preliminary data.</text>
</comment>
<feature type="region of interest" description="Disordered" evidence="8">
    <location>
        <begin position="279"/>
        <end position="336"/>
    </location>
</feature>
<dbReference type="Pfam" id="PF00096">
    <property type="entry name" value="zf-C2H2"/>
    <property type="match status" value="1"/>
</dbReference>
<keyword evidence="4 7" id="KW-0863">Zinc-finger</keyword>
<feature type="compositionally biased region" description="Low complexity" evidence="8">
    <location>
        <begin position="315"/>
        <end position="336"/>
    </location>
</feature>
<evidence type="ECO:0000256" key="7">
    <source>
        <dbReference type="PROSITE-ProRule" id="PRU00042"/>
    </source>
</evidence>
<name>A0AAD6SKR5_9AGAR</name>
<dbReference type="Proteomes" id="UP001218188">
    <property type="component" value="Unassembled WGS sequence"/>
</dbReference>
<feature type="compositionally biased region" description="Pro residues" evidence="8">
    <location>
        <begin position="49"/>
        <end position="62"/>
    </location>
</feature>
<evidence type="ECO:0000256" key="6">
    <source>
        <dbReference type="ARBA" id="ARBA00023242"/>
    </source>
</evidence>
<keyword evidence="2" id="KW-0479">Metal-binding</keyword>
<keyword evidence="5" id="KW-0862">Zinc</keyword>
<dbReference type="InterPro" id="IPR013087">
    <property type="entry name" value="Znf_C2H2_type"/>
</dbReference>
<evidence type="ECO:0000259" key="9">
    <source>
        <dbReference type="PROSITE" id="PS50157"/>
    </source>
</evidence>
<evidence type="ECO:0000256" key="8">
    <source>
        <dbReference type="SAM" id="MobiDB-lite"/>
    </source>
</evidence>
<dbReference type="GO" id="GO:0005634">
    <property type="term" value="C:nucleus"/>
    <property type="evidence" value="ECO:0007669"/>
    <property type="project" value="UniProtKB-SubCell"/>
</dbReference>
<feature type="domain" description="C2H2-type" evidence="9">
    <location>
        <begin position="85"/>
        <end position="110"/>
    </location>
</feature>
<evidence type="ECO:0000256" key="1">
    <source>
        <dbReference type="ARBA" id="ARBA00004123"/>
    </source>
</evidence>
<dbReference type="PANTHER" id="PTHR40626:SF32">
    <property type="entry name" value="ZINC FINGER PROTEIN RST2"/>
    <property type="match status" value="1"/>
</dbReference>
<feature type="compositionally biased region" description="Polar residues" evidence="8">
    <location>
        <begin position="20"/>
        <end position="31"/>
    </location>
</feature>
<organism evidence="10 11">
    <name type="scientific">Mycena alexandri</name>
    <dbReference type="NCBI Taxonomy" id="1745969"/>
    <lineage>
        <taxon>Eukaryota</taxon>
        <taxon>Fungi</taxon>
        <taxon>Dikarya</taxon>
        <taxon>Basidiomycota</taxon>
        <taxon>Agaricomycotina</taxon>
        <taxon>Agaricomycetes</taxon>
        <taxon>Agaricomycetidae</taxon>
        <taxon>Agaricales</taxon>
        <taxon>Marasmiineae</taxon>
        <taxon>Mycenaceae</taxon>
        <taxon>Mycena</taxon>
    </lineage>
</organism>
<feature type="region of interest" description="Disordered" evidence="8">
    <location>
        <begin position="460"/>
        <end position="556"/>
    </location>
</feature>
<dbReference type="GO" id="GO:0000981">
    <property type="term" value="F:DNA-binding transcription factor activity, RNA polymerase II-specific"/>
    <property type="evidence" value="ECO:0007669"/>
    <property type="project" value="InterPro"/>
</dbReference>
<dbReference type="PANTHER" id="PTHR40626">
    <property type="entry name" value="MIP31509P"/>
    <property type="match status" value="1"/>
</dbReference>
<dbReference type="InterPro" id="IPR051059">
    <property type="entry name" value="VerF-like"/>
</dbReference>
<keyword evidence="11" id="KW-1185">Reference proteome</keyword>
<dbReference type="Gene3D" id="3.30.160.60">
    <property type="entry name" value="Classic Zinc Finger"/>
    <property type="match status" value="2"/>
</dbReference>
<reference evidence="10" key="1">
    <citation type="submission" date="2023-03" db="EMBL/GenBank/DDBJ databases">
        <title>Massive genome expansion in bonnet fungi (Mycena s.s.) driven by repeated elements and novel gene families across ecological guilds.</title>
        <authorList>
            <consortium name="Lawrence Berkeley National Laboratory"/>
            <person name="Harder C.B."/>
            <person name="Miyauchi S."/>
            <person name="Viragh M."/>
            <person name="Kuo A."/>
            <person name="Thoen E."/>
            <person name="Andreopoulos B."/>
            <person name="Lu D."/>
            <person name="Skrede I."/>
            <person name="Drula E."/>
            <person name="Henrissat B."/>
            <person name="Morin E."/>
            <person name="Kohler A."/>
            <person name="Barry K."/>
            <person name="LaButti K."/>
            <person name="Morin E."/>
            <person name="Salamov A."/>
            <person name="Lipzen A."/>
            <person name="Mereny Z."/>
            <person name="Hegedus B."/>
            <person name="Baldrian P."/>
            <person name="Stursova M."/>
            <person name="Weitz H."/>
            <person name="Taylor A."/>
            <person name="Grigoriev I.V."/>
            <person name="Nagy L.G."/>
            <person name="Martin F."/>
            <person name="Kauserud H."/>
        </authorList>
    </citation>
    <scope>NUCLEOTIDE SEQUENCE</scope>
    <source>
        <strain evidence="10">CBHHK200</strain>
    </source>
</reference>
<feature type="compositionally biased region" description="Low complexity" evidence="8">
    <location>
        <begin position="460"/>
        <end position="503"/>
    </location>
</feature>
<evidence type="ECO:0000313" key="11">
    <source>
        <dbReference type="Proteomes" id="UP001218188"/>
    </source>
</evidence>
<evidence type="ECO:0000256" key="3">
    <source>
        <dbReference type="ARBA" id="ARBA00022737"/>
    </source>
</evidence>
<dbReference type="PROSITE" id="PS50157">
    <property type="entry name" value="ZINC_FINGER_C2H2_2"/>
    <property type="match status" value="2"/>
</dbReference>
<evidence type="ECO:0000313" key="10">
    <source>
        <dbReference type="EMBL" id="KAJ7029761.1"/>
    </source>
</evidence>
<proteinExistence type="predicted"/>
<accession>A0AAD6SKR5</accession>
<feature type="compositionally biased region" description="Low complexity" evidence="8">
    <location>
        <begin position="547"/>
        <end position="556"/>
    </location>
</feature>
<dbReference type="InterPro" id="IPR036236">
    <property type="entry name" value="Znf_C2H2_sf"/>
</dbReference>
<dbReference type="EMBL" id="JARJCM010000098">
    <property type="protein sequence ID" value="KAJ7029761.1"/>
    <property type="molecule type" value="Genomic_DNA"/>
</dbReference>
<protein>
    <recommendedName>
        <fullName evidence="9">C2H2-type domain-containing protein</fullName>
    </recommendedName>
</protein>
<feature type="compositionally biased region" description="Low complexity" evidence="8">
    <location>
        <begin position="291"/>
        <end position="307"/>
    </location>
</feature>
<dbReference type="AlphaFoldDB" id="A0AAD6SKR5"/>
<dbReference type="GO" id="GO:0000978">
    <property type="term" value="F:RNA polymerase II cis-regulatory region sequence-specific DNA binding"/>
    <property type="evidence" value="ECO:0007669"/>
    <property type="project" value="InterPro"/>
</dbReference>
<gene>
    <name evidence="10" type="ORF">C8F04DRAFT_1264663</name>
</gene>
<feature type="region of interest" description="Disordered" evidence="8">
    <location>
        <begin position="1"/>
        <end position="66"/>
    </location>
</feature>
<comment type="subcellular location">
    <subcellularLocation>
        <location evidence="1">Nucleus</location>
    </subcellularLocation>
</comment>
<keyword evidence="6" id="KW-0539">Nucleus</keyword>
<keyword evidence="3" id="KW-0677">Repeat</keyword>
<sequence>MSSTHLLSPSPSPSADQLLFAQQQQHPTNPHSMHPSLYYEAYPTSSSSYPPPARSESPPPPLDFASLDYPQAQGKRYRAAPPKTFQCAGYGECRMVFSRSEHLARHIRWVSFSFIFFRCVCGAAPLHPVSPTAPLPSLSLLLSPPLHSSPPSLSIPPFKPPFRGFCICIRPSHIFPPFRTPELLPYVTVLTLTPTPRPCPVFESGAVCAQSRRPESTKHTGERPFACHCSKQFSRLDNLRQHAQTVHSAPEDKPLNERMMRALAGVNASMMAGVRGRRRFGADASPPSSATPLSIGSSNSGSTSGSPLPSPGFAPPSFGSSNANNLPSPPYSSSNSNSNAVYGAEYAYSAYDGSPLPSPSFGAFPASSVSSSASSSGYQSSSPYASPAYDAGAGAADYLSAGFARAQQQVRVKQEELELDSLEVAVMGGAGGARGLEEMEGFYAALGAATAHGAGYAVRARPPPYARSRSSNSDASSPSSGSGSGSAGPSTSTSTSPSPAGSPCVPSFWPAQAQAQRQRQQQQQQGGGLPSPPQSPGYYASRPPHAHAPAHAPAPAQQEWWTIEQGEGGEGAQEMSNAEYYAALQAQAHPHPYSPHAAHHAQEGYFHAHGYGAPPAHGHAHAPGQYAVFA</sequence>
<feature type="compositionally biased region" description="Low complexity" evidence="8">
    <location>
        <begin position="511"/>
        <end position="524"/>
    </location>
</feature>
<evidence type="ECO:0000256" key="4">
    <source>
        <dbReference type="ARBA" id="ARBA00022771"/>
    </source>
</evidence>
<evidence type="ECO:0000256" key="2">
    <source>
        <dbReference type="ARBA" id="ARBA00022723"/>
    </source>
</evidence>
<evidence type="ECO:0000256" key="5">
    <source>
        <dbReference type="ARBA" id="ARBA00022833"/>
    </source>
</evidence>
<dbReference type="GO" id="GO:0000785">
    <property type="term" value="C:chromatin"/>
    <property type="evidence" value="ECO:0007669"/>
    <property type="project" value="TreeGrafter"/>
</dbReference>
<feature type="compositionally biased region" description="Low complexity" evidence="8">
    <location>
        <begin position="38"/>
        <end position="48"/>
    </location>
</feature>
<dbReference type="SUPFAM" id="SSF57667">
    <property type="entry name" value="beta-beta-alpha zinc fingers"/>
    <property type="match status" value="1"/>
</dbReference>